<reference evidence="2" key="1">
    <citation type="submission" date="2022-10" db="EMBL/GenBank/DDBJ databases">
        <authorList>
            <person name="Yue Y."/>
        </authorList>
    </citation>
    <scope>NUCLEOTIDE SEQUENCE</scope>
    <source>
        <strain evidence="2">Z654</strain>
    </source>
</reference>
<evidence type="ECO:0000313" key="2">
    <source>
        <dbReference type="EMBL" id="MCV6825624.1"/>
    </source>
</evidence>
<sequence>MTLRIVFIAALAILAACAQRGEIRFAERADTASLQTIHVATNRMPDRTVGFGDERSRETRFVEFDISIPPNRTAGEINWSNGKVDTSKDFATVRANLFNGQNSFERSLRARLLKRAPSERHVVVYVHGFNNNFSEGLYRAAQIAEDFTFTGEMAHFSWPSAGSAFGYAYDRDSVLAARNNFENFIDAIERAGASEILIIGHSVGSSLVMETLRSIALGNQSKLGELVSGVLLISPDIDIDVFFEQASRIEKLPQPFGIVVSDRDRALRVSALITGQPNRLGNIEGVHEIAEFEVTVFNLSNIPDSDRLGHFTAATSPMAIEMLNNMSVLNEALQSEPSTSTGIVPGVAFTLQRTTEIILDPVQDVLK</sequence>
<dbReference type="Pfam" id="PF05990">
    <property type="entry name" value="DUF900"/>
    <property type="match status" value="1"/>
</dbReference>
<gene>
    <name evidence="2" type="ORF">OH136_13765</name>
</gene>
<keyword evidence="3" id="KW-1185">Reference proteome</keyword>
<dbReference type="EMBL" id="JAOYFC010000003">
    <property type="protein sequence ID" value="MCV6825624.1"/>
    <property type="molecule type" value="Genomic_DNA"/>
</dbReference>
<dbReference type="InterPro" id="IPR014586">
    <property type="entry name" value="UCP033909"/>
</dbReference>
<dbReference type="SUPFAM" id="SSF53474">
    <property type="entry name" value="alpha/beta-Hydrolases"/>
    <property type="match status" value="1"/>
</dbReference>
<dbReference type="AlphaFoldDB" id="A0AAE3J0W6"/>
<name>A0AAE3J0W6_9RHOB</name>
<evidence type="ECO:0000256" key="1">
    <source>
        <dbReference type="SAM" id="SignalP"/>
    </source>
</evidence>
<proteinExistence type="predicted"/>
<evidence type="ECO:0000313" key="3">
    <source>
        <dbReference type="Proteomes" id="UP001208041"/>
    </source>
</evidence>
<dbReference type="PROSITE" id="PS51257">
    <property type="entry name" value="PROKAR_LIPOPROTEIN"/>
    <property type="match status" value="1"/>
</dbReference>
<dbReference type="PANTHER" id="PTHR36513:SF1">
    <property type="entry name" value="TRANSMEMBRANE PROTEIN"/>
    <property type="match status" value="1"/>
</dbReference>
<comment type="caution">
    <text evidence="2">The sequence shown here is derived from an EMBL/GenBank/DDBJ whole genome shotgun (WGS) entry which is preliminary data.</text>
</comment>
<dbReference type="PANTHER" id="PTHR36513">
    <property type="entry name" value="ABC TRANSMEMBRANE TYPE-1 DOMAIN-CONTAINING PROTEIN"/>
    <property type="match status" value="1"/>
</dbReference>
<protein>
    <submittedName>
        <fullName evidence="2">Alpha/beta hydrolase</fullName>
    </submittedName>
</protein>
<feature type="signal peptide" evidence="1">
    <location>
        <begin position="1"/>
        <end position="18"/>
    </location>
</feature>
<accession>A0AAE3J0W6</accession>
<dbReference type="Gene3D" id="3.40.50.1820">
    <property type="entry name" value="alpha/beta hydrolase"/>
    <property type="match status" value="1"/>
</dbReference>
<dbReference type="Proteomes" id="UP001208041">
    <property type="component" value="Unassembled WGS sequence"/>
</dbReference>
<feature type="chain" id="PRO_5042167455" evidence="1">
    <location>
        <begin position="19"/>
        <end position="367"/>
    </location>
</feature>
<dbReference type="RefSeq" id="WP_263954552.1">
    <property type="nucleotide sequence ID" value="NZ_JAOYFC010000003.1"/>
</dbReference>
<dbReference type="InterPro" id="IPR029058">
    <property type="entry name" value="AB_hydrolase_fold"/>
</dbReference>
<dbReference type="GO" id="GO:0016787">
    <property type="term" value="F:hydrolase activity"/>
    <property type="evidence" value="ECO:0007669"/>
    <property type="project" value="UniProtKB-KW"/>
</dbReference>
<keyword evidence="2" id="KW-0378">Hydrolase</keyword>
<organism evidence="2 3">
    <name type="scientific">Halocynthiibacter halioticoli</name>
    <dbReference type="NCBI Taxonomy" id="2986804"/>
    <lineage>
        <taxon>Bacteria</taxon>
        <taxon>Pseudomonadati</taxon>
        <taxon>Pseudomonadota</taxon>
        <taxon>Alphaproteobacteria</taxon>
        <taxon>Rhodobacterales</taxon>
        <taxon>Paracoccaceae</taxon>
        <taxon>Halocynthiibacter</taxon>
    </lineage>
</organism>
<dbReference type="InterPro" id="IPR010297">
    <property type="entry name" value="DUF900_hydrolase"/>
</dbReference>
<keyword evidence="1" id="KW-0732">Signal</keyword>
<dbReference type="PIRSF" id="PIRSF033909">
    <property type="entry name" value="UCP033909"/>
    <property type="match status" value="1"/>
</dbReference>